<dbReference type="GeneID" id="79826471"/>
<comment type="caution">
    <text evidence="1">The sequence shown here is derived from an EMBL/GenBank/DDBJ whole genome shotgun (WGS) entry which is preliminary data.</text>
</comment>
<reference evidence="1 2" key="1">
    <citation type="submission" date="2019-03" db="EMBL/GenBank/DDBJ databases">
        <title>Genomic Encyclopedia of Archaeal and Bacterial Type Strains, Phase II (KMG-II): from individual species to whole genera.</title>
        <authorList>
            <person name="Goeker M."/>
        </authorList>
    </citation>
    <scope>NUCLEOTIDE SEQUENCE [LARGE SCALE GENOMIC DNA]</scope>
    <source>
        <strain evidence="1 2">DSM 21537</strain>
    </source>
</reference>
<organism evidence="1 2">
    <name type="scientific">Leptospira meyeri</name>
    <dbReference type="NCBI Taxonomy" id="29508"/>
    <lineage>
        <taxon>Bacteria</taxon>
        <taxon>Pseudomonadati</taxon>
        <taxon>Spirochaetota</taxon>
        <taxon>Spirochaetia</taxon>
        <taxon>Leptospirales</taxon>
        <taxon>Leptospiraceae</taxon>
        <taxon>Leptospira</taxon>
    </lineage>
</organism>
<sequence length="529" mass="61640">MKNLSWFCLVFCFYPIFAVDKDIWSQADLLMKRKDYKGAFKLSDSIIEKNPEDVFGWQLRMNSSSQLADTKGQWPRECVSSALKFAEINKAEEASSITTAIWCLNHENQYTKMVELIPKVIPHARTKVGDGNYALLINVLAVAFDRLNDQKNARSILMRGLSELSGTPAALQTGYNLGDLFRDETMSLEERENWHNLFSENLFKEKKDHPLFPSIAWNTSLLTDLYVSKKKYHDAFEVISLLYPEMDAQLLGHWKFLRDQIYIKYLALKFKTKRLKIPPRKTLKMVFLVIPKTRLKGDLPSQVAKFQNLDSDLNPKDVSDLLLSFEYFRDSFEDLSNGIHWDHEVLQTNSEIQYTNCIDDRFRFVMQPSIGSIVPQLTEDQLKTIRAADGVIVVWAGTRQPDGVLITNGGGTEWNYGTEEDPDVRLTILSDSNKKIASGNHANHPIFIYHELFHVLEWAYHQLKFPKDNHPYQRRNVWPYDYQGETEWDFYSETFQKRMMKEDNLDRVYWQGRKEGFYGILMKEQGKSK</sequence>
<dbReference type="STRING" id="1193051.LEP1GSC017_2815"/>
<accession>A0A4R8MSF3</accession>
<dbReference type="OrthoDB" id="315933at2"/>
<dbReference type="EMBL" id="SORO01000001">
    <property type="protein sequence ID" value="TDY72153.1"/>
    <property type="molecule type" value="Genomic_DNA"/>
</dbReference>
<gene>
    <name evidence="1" type="ORF">CLV96_1139</name>
</gene>
<protein>
    <recommendedName>
        <fullName evidence="3">Tetratricopeptide repeat protein</fullName>
    </recommendedName>
</protein>
<dbReference type="InterPro" id="IPR011990">
    <property type="entry name" value="TPR-like_helical_dom_sf"/>
</dbReference>
<name>A0A4R8MSF3_LEPME</name>
<evidence type="ECO:0008006" key="3">
    <source>
        <dbReference type="Google" id="ProtNLM"/>
    </source>
</evidence>
<proteinExistence type="predicted"/>
<dbReference type="Proteomes" id="UP000294684">
    <property type="component" value="Unassembled WGS sequence"/>
</dbReference>
<dbReference type="RefSeq" id="WP_004788973.1">
    <property type="nucleotide sequence ID" value="NZ_SORO01000001.1"/>
</dbReference>
<evidence type="ECO:0000313" key="1">
    <source>
        <dbReference type="EMBL" id="TDY72153.1"/>
    </source>
</evidence>
<keyword evidence="2" id="KW-1185">Reference proteome</keyword>
<dbReference type="AlphaFoldDB" id="A0A4R8MSF3"/>
<evidence type="ECO:0000313" key="2">
    <source>
        <dbReference type="Proteomes" id="UP000294684"/>
    </source>
</evidence>
<dbReference type="Gene3D" id="1.25.40.10">
    <property type="entry name" value="Tetratricopeptide repeat domain"/>
    <property type="match status" value="1"/>
</dbReference>